<name>A0A560G415_9PROT</name>
<dbReference type="PANTHER" id="PTHR37549:SF1">
    <property type="entry name" value="LIPOPROTEIN LPRI"/>
    <property type="match status" value="1"/>
</dbReference>
<evidence type="ECO:0000259" key="3">
    <source>
        <dbReference type="Pfam" id="PF11738"/>
    </source>
</evidence>
<evidence type="ECO:0000313" key="4">
    <source>
        <dbReference type="EMBL" id="TWB28562.1"/>
    </source>
</evidence>
<keyword evidence="1" id="KW-0732">Signal</keyword>
<dbReference type="PANTHER" id="PTHR37549">
    <property type="entry name" value="LIPOPROTEIN LPRI"/>
    <property type="match status" value="1"/>
</dbReference>
<dbReference type="AlphaFoldDB" id="A0A560G415"/>
<reference evidence="4 5" key="1">
    <citation type="submission" date="2019-06" db="EMBL/GenBank/DDBJ databases">
        <title>Genomic Encyclopedia of Type Strains, Phase IV (KMG-V): Genome sequencing to study the core and pangenomes of soil and plant-associated prokaryotes.</title>
        <authorList>
            <person name="Whitman W."/>
        </authorList>
    </citation>
    <scope>NUCLEOTIDE SEQUENCE [LARGE SCALE GENOMIC DNA]</scope>
    <source>
        <strain evidence="4 5">BR 11865</strain>
    </source>
</reference>
<dbReference type="InterPro" id="IPR037126">
    <property type="entry name" value="PdaC/RsiV-like_sf"/>
</dbReference>
<feature type="signal peptide" evidence="1">
    <location>
        <begin position="1"/>
        <end position="22"/>
    </location>
</feature>
<dbReference type="InterPro" id="IPR009739">
    <property type="entry name" value="LprI-like_N"/>
</dbReference>
<dbReference type="RefSeq" id="WP_186464308.1">
    <property type="nucleotide sequence ID" value="NZ_VITO01000005.1"/>
</dbReference>
<dbReference type="Proteomes" id="UP000316545">
    <property type="component" value="Unassembled WGS sequence"/>
</dbReference>
<dbReference type="InterPro" id="IPR021729">
    <property type="entry name" value="DUF3298"/>
</dbReference>
<proteinExistence type="predicted"/>
<feature type="domain" description="Lysozyme inhibitor LprI-like N-terminal" evidence="2">
    <location>
        <begin position="27"/>
        <end position="109"/>
    </location>
</feature>
<keyword evidence="5" id="KW-1185">Reference proteome</keyword>
<organism evidence="4 5">
    <name type="scientific">Nitrospirillum amazonense</name>
    <dbReference type="NCBI Taxonomy" id="28077"/>
    <lineage>
        <taxon>Bacteria</taxon>
        <taxon>Pseudomonadati</taxon>
        <taxon>Pseudomonadota</taxon>
        <taxon>Alphaproteobacteria</taxon>
        <taxon>Rhodospirillales</taxon>
        <taxon>Azospirillaceae</taxon>
        <taxon>Nitrospirillum</taxon>
    </lineage>
</organism>
<dbReference type="Gene3D" id="1.20.1270.180">
    <property type="match status" value="1"/>
</dbReference>
<gene>
    <name evidence="4" type="ORF">FBZ88_105281</name>
</gene>
<comment type="caution">
    <text evidence="4">The sequence shown here is derived from an EMBL/GenBank/DDBJ whole genome shotgun (WGS) entry which is preliminary data.</text>
</comment>
<feature type="chain" id="PRO_5022108720" evidence="1">
    <location>
        <begin position="23"/>
        <end position="349"/>
    </location>
</feature>
<dbReference type="GO" id="GO:0005576">
    <property type="term" value="C:extracellular region"/>
    <property type="evidence" value="ECO:0007669"/>
    <property type="project" value="TreeGrafter"/>
</dbReference>
<protein>
    <submittedName>
        <fullName evidence="4">Uncharacterized protein DUF1311</fullName>
    </submittedName>
</protein>
<dbReference type="Pfam" id="PF11738">
    <property type="entry name" value="DUF3298"/>
    <property type="match status" value="1"/>
</dbReference>
<evidence type="ECO:0000256" key="1">
    <source>
        <dbReference type="SAM" id="SignalP"/>
    </source>
</evidence>
<accession>A0A560G415</accession>
<feature type="domain" description="DUF3298" evidence="3">
    <location>
        <begin position="284"/>
        <end position="325"/>
    </location>
</feature>
<dbReference type="Pfam" id="PF07007">
    <property type="entry name" value="LprI"/>
    <property type="match status" value="1"/>
</dbReference>
<dbReference type="EMBL" id="VITO01000005">
    <property type="protein sequence ID" value="TWB28562.1"/>
    <property type="molecule type" value="Genomic_DNA"/>
</dbReference>
<sequence length="349" mass="38242">MRLSRVLVCATGLLLLRDQAGAASFDCAKAETAVEKAICADPSLSAVDEKLATAYRQTLASAPADIRPELVQNQRNWLVYVHRYCKPVKRAPPDGVSTCLGEKYKERLGSLPQSLRTVGTTTVYQMQRFDVATEAGTDGADDTGTMEFNMDQVAGTRPQDKQVNAYIRTLAKFPTIETQAAKPGRLAQPSEEIVNTYRLIAYTDHVAEIQIDTWDYGHGAAHGTSDSANRFFLAQEGKELTADRVFAAAKPWRAFLAKRCYDGLVEQGIIGPDNKVFTGTAAELEPMVAQPTHWEFDSDGLSVAFATYEVAPYAAGEPAVTIPWNDLRPYLIKDTPILELARVPAQDPP</sequence>
<dbReference type="InterPro" id="IPR052755">
    <property type="entry name" value="Lysozyme_Inhibitor_LprI"/>
</dbReference>
<evidence type="ECO:0000313" key="5">
    <source>
        <dbReference type="Proteomes" id="UP000316545"/>
    </source>
</evidence>
<evidence type="ECO:0000259" key="2">
    <source>
        <dbReference type="Pfam" id="PF07007"/>
    </source>
</evidence>
<dbReference type="Gene3D" id="3.90.640.20">
    <property type="entry name" value="Heat-shock cognate protein, ATPase"/>
    <property type="match status" value="1"/>
</dbReference>